<evidence type="ECO:0000313" key="5">
    <source>
        <dbReference type="Proteomes" id="UP000192327"/>
    </source>
</evidence>
<dbReference type="EMBL" id="SSGD01000158">
    <property type="protein sequence ID" value="TXI50242.1"/>
    <property type="molecule type" value="Genomic_DNA"/>
</dbReference>
<dbReference type="RefSeq" id="WP_046189340.1">
    <property type="nucleotide sequence ID" value="NZ_JACKUJ010000046.1"/>
</dbReference>
<comment type="caution">
    <text evidence="1">The sequence shown here is derived from an EMBL/GenBank/DDBJ whole genome shotgun (WGS) entry which is preliminary data.</text>
</comment>
<protein>
    <submittedName>
        <fullName evidence="1">Uncharacterized protein</fullName>
    </submittedName>
</protein>
<dbReference type="AlphaFoldDB" id="A0A0F5MXF5"/>
<reference evidence="2 5" key="3">
    <citation type="submission" date="2016-12" db="EMBL/GenBank/DDBJ databases">
        <title>The new phylogeny of genus Mycobacterium.</title>
        <authorList>
            <person name="Tortoli E."/>
            <person name="Trovato A."/>
            <person name="Cirillo D.M."/>
        </authorList>
    </citation>
    <scope>NUCLEOTIDE SEQUENCE [LARGE SCALE GENOMIC DNA]</scope>
    <source>
        <strain evidence="2 5">DSM 44942</strain>
    </source>
</reference>
<reference evidence="3 6" key="4">
    <citation type="submission" date="2018-09" db="EMBL/GenBank/DDBJ databases">
        <title>Metagenome Assembled Genomes from an Advanced Water Purification Facility.</title>
        <authorList>
            <person name="Stamps B.W."/>
            <person name="Spear J.R."/>
        </authorList>
    </citation>
    <scope>NUCLEOTIDE SEQUENCE [LARGE SCALE GENOMIC DNA]</scope>
    <source>
        <strain evidence="3">Bin_29_2</strain>
    </source>
</reference>
<dbReference type="PATRIC" id="fig|342002.3.peg.8"/>
<evidence type="ECO:0000313" key="3">
    <source>
        <dbReference type="EMBL" id="TXI50242.1"/>
    </source>
</evidence>
<dbReference type="EMBL" id="LASW01000033">
    <property type="protein sequence ID" value="KKB99450.1"/>
    <property type="molecule type" value="Genomic_DNA"/>
</dbReference>
<organism evidence="1 4">
    <name type="scientific">Mycolicibacter arupensis</name>
    <dbReference type="NCBI Taxonomy" id="342002"/>
    <lineage>
        <taxon>Bacteria</taxon>
        <taxon>Bacillati</taxon>
        <taxon>Actinomycetota</taxon>
        <taxon>Actinomycetes</taxon>
        <taxon>Mycobacteriales</taxon>
        <taxon>Mycobacteriaceae</taxon>
        <taxon>Mycolicibacter</taxon>
    </lineage>
</organism>
<sequence length="63" mass="6849">MSAHPIAVHASANPLFGRTFQPRCDYAMAGCGYRGPHVPTRVRAEAIADEHTNRTAGLDVTVW</sequence>
<dbReference type="Proteomes" id="UP000192327">
    <property type="component" value="Unassembled WGS sequence"/>
</dbReference>
<dbReference type="Proteomes" id="UP000321797">
    <property type="component" value="Unassembled WGS sequence"/>
</dbReference>
<dbReference type="Proteomes" id="UP000034416">
    <property type="component" value="Unassembled WGS sequence"/>
</dbReference>
<evidence type="ECO:0000313" key="4">
    <source>
        <dbReference type="Proteomes" id="UP000034416"/>
    </source>
</evidence>
<dbReference type="EMBL" id="MVHH01000080">
    <property type="protein sequence ID" value="OQZ91333.1"/>
    <property type="molecule type" value="Genomic_DNA"/>
</dbReference>
<name>A0A0F5MXF5_9MYCO</name>
<proteinExistence type="predicted"/>
<dbReference type="OrthoDB" id="9782387at2"/>
<gene>
    <name evidence="2" type="ORF">BST15_20050</name>
    <name evidence="3" type="ORF">E6Q54_21575</name>
    <name evidence="1" type="ORF">WR43_09510</name>
</gene>
<accession>A0A0F5MXF5</accession>
<keyword evidence="5" id="KW-1185">Reference proteome</keyword>
<evidence type="ECO:0000313" key="1">
    <source>
        <dbReference type="EMBL" id="KKB99450.1"/>
    </source>
</evidence>
<reference evidence="1" key="2">
    <citation type="submission" date="2015-04" db="EMBL/GenBank/DDBJ databases">
        <title>Genome sequence of Mycobacterium arupense strain GUC1.</title>
        <authorList>
            <person name="Greninger A.L."/>
            <person name="Cunningham G."/>
            <person name="Chiu C.Y."/>
            <person name="Miller S."/>
        </authorList>
    </citation>
    <scope>NUCLEOTIDE SEQUENCE</scope>
    <source>
        <strain evidence="1">GUC1</strain>
    </source>
</reference>
<dbReference type="STRING" id="342002.BST15_20050"/>
<evidence type="ECO:0000313" key="2">
    <source>
        <dbReference type="EMBL" id="OQZ91333.1"/>
    </source>
</evidence>
<evidence type="ECO:0000313" key="6">
    <source>
        <dbReference type="Proteomes" id="UP000321797"/>
    </source>
</evidence>
<reference evidence="4" key="1">
    <citation type="submission" date="2015-04" db="EMBL/GenBank/DDBJ databases">
        <title>Genome sequence of Mycobacterium arupense GUC1.</title>
        <authorList>
            <person name="Greninger A.L."/>
            <person name="Cunningham G."/>
            <person name="Chiu C.Y."/>
            <person name="Miller S."/>
        </authorList>
    </citation>
    <scope>NUCLEOTIDE SEQUENCE [LARGE SCALE GENOMIC DNA]</scope>
    <source>
        <strain evidence="4">GUC1</strain>
    </source>
</reference>